<evidence type="ECO:0000256" key="3">
    <source>
        <dbReference type="ARBA" id="ARBA00007244"/>
    </source>
</evidence>
<dbReference type="Proteomes" id="UP000184066">
    <property type="component" value="Unassembled WGS sequence"/>
</dbReference>
<evidence type="ECO:0000256" key="9">
    <source>
        <dbReference type="ARBA" id="ARBA00023004"/>
    </source>
</evidence>
<feature type="binding site" description="axial binding residue" evidence="12">
    <location>
        <position position="84"/>
    </location>
    <ligand>
        <name>heme</name>
        <dbReference type="ChEBI" id="CHEBI:30413"/>
        <note>ligand shared with second transmembrane subunit</note>
    </ligand>
    <ligandPart>
        <name>Fe</name>
        <dbReference type="ChEBI" id="CHEBI:18248"/>
    </ligandPart>
</feature>
<evidence type="ECO:0000256" key="6">
    <source>
        <dbReference type="ARBA" id="ARBA00022692"/>
    </source>
</evidence>
<dbReference type="EMBL" id="FRDL01000005">
    <property type="protein sequence ID" value="SHN67701.1"/>
    <property type="molecule type" value="Genomic_DNA"/>
</dbReference>
<name>A0A1M7TAG1_9RHOB</name>
<feature type="transmembrane region" description="Helical" evidence="13">
    <location>
        <begin position="68"/>
        <end position="86"/>
    </location>
</feature>
<dbReference type="SUPFAM" id="SSF81343">
    <property type="entry name" value="Fumarate reductase respiratory complex transmembrane subunits"/>
    <property type="match status" value="1"/>
</dbReference>
<comment type="subunit">
    <text evidence="11">Part of an enzyme complex containing four subunits: a flavoprotein, an iron-sulfur protein, plus two membrane-anchoring proteins, SdhC and SdhD. The complex can form homotrimers.</text>
</comment>
<keyword evidence="7 12" id="KW-0479">Metal-binding</keyword>
<dbReference type="GO" id="GO:0046872">
    <property type="term" value="F:metal ion binding"/>
    <property type="evidence" value="ECO:0007669"/>
    <property type="project" value="UniProtKB-KW"/>
</dbReference>
<dbReference type="PIRSF" id="PIRSF000178">
    <property type="entry name" value="SDH_cyt_b560"/>
    <property type="match status" value="1"/>
</dbReference>
<evidence type="ECO:0000256" key="2">
    <source>
        <dbReference type="ARBA" id="ARBA00004141"/>
    </source>
</evidence>
<evidence type="ECO:0000256" key="12">
    <source>
        <dbReference type="PIRSR" id="PIRSR000178-1"/>
    </source>
</evidence>
<dbReference type="AlphaFoldDB" id="A0A1M7TAG1"/>
<evidence type="ECO:0000256" key="4">
    <source>
        <dbReference type="ARBA" id="ARBA00020076"/>
    </source>
</evidence>
<keyword evidence="6 13" id="KW-0812">Transmembrane</keyword>
<gene>
    <name evidence="14" type="ORF">SAMN05216200_105147</name>
</gene>
<evidence type="ECO:0000256" key="13">
    <source>
        <dbReference type="SAM" id="Phobius"/>
    </source>
</evidence>
<keyword evidence="15" id="KW-1185">Reference proteome</keyword>
<evidence type="ECO:0000256" key="7">
    <source>
        <dbReference type="ARBA" id="ARBA00022723"/>
    </source>
</evidence>
<dbReference type="InterPro" id="IPR014314">
    <property type="entry name" value="Succ_DH_cytb556"/>
</dbReference>
<evidence type="ECO:0000256" key="8">
    <source>
        <dbReference type="ARBA" id="ARBA00022989"/>
    </source>
</evidence>
<keyword evidence="8 13" id="KW-1133">Transmembrane helix</keyword>
<evidence type="ECO:0000313" key="14">
    <source>
        <dbReference type="EMBL" id="SHN67701.1"/>
    </source>
</evidence>
<proteinExistence type="inferred from homology"/>
<reference evidence="14 15" key="1">
    <citation type="submission" date="2016-12" db="EMBL/GenBank/DDBJ databases">
        <authorList>
            <person name="Song W.-J."/>
            <person name="Kurnit D.M."/>
        </authorList>
    </citation>
    <scope>NUCLEOTIDE SEQUENCE [LARGE SCALE GENOMIC DNA]</scope>
    <source>
        <strain evidence="14 15">CGMCC 1.10808</strain>
    </source>
</reference>
<evidence type="ECO:0000256" key="5">
    <source>
        <dbReference type="ARBA" id="ARBA00022617"/>
    </source>
</evidence>
<dbReference type="GO" id="GO:0016020">
    <property type="term" value="C:membrane"/>
    <property type="evidence" value="ECO:0007669"/>
    <property type="project" value="UniProtKB-SubCell"/>
</dbReference>
<comment type="cofactor">
    <cofactor evidence="12">
        <name>heme</name>
        <dbReference type="ChEBI" id="CHEBI:30413"/>
    </cofactor>
    <text evidence="12">The heme is bound between the two transmembrane subunits.</text>
</comment>
<dbReference type="PANTHER" id="PTHR10978">
    <property type="entry name" value="SUCCINATE DEHYDROGENASE CYTOCHROME B560 SUBUNIT"/>
    <property type="match status" value="1"/>
</dbReference>
<dbReference type="PANTHER" id="PTHR10978:SF5">
    <property type="entry name" value="SUCCINATE DEHYDROGENASE CYTOCHROME B560 SUBUNIT, MITOCHONDRIAL"/>
    <property type="match status" value="1"/>
</dbReference>
<evidence type="ECO:0000313" key="15">
    <source>
        <dbReference type="Proteomes" id="UP000184066"/>
    </source>
</evidence>
<evidence type="ECO:0000256" key="11">
    <source>
        <dbReference type="ARBA" id="ARBA00025912"/>
    </source>
</evidence>
<dbReference type="Pfam" id="PF01127">
    <property type="entry name" value="Sdh_cyt"/>
    <property type="match status" value="1"/>
</dbReference>
<organism evidence="14 15">
    <name type="scientific">Oceanicella actignis</name>
    <dbReference type="NCBI Taxonomy" id="1189325"/>
    <lineage>
        <taxon>Bacteria</taxon>
        <taxon>Pseudomonadati</taxon>
        <taxon>Pseudomonadota</taxon>
        <taxon>Alphaproteobacteria</taxon>
        <taxon>Rhodobacterales</taxon>
        <taxon>Paracoccaceae</taxon>
        <taxon>Oceanicella</taxon>
    </lineage>
</organism>
<dbReference type="InterPro" id="IPR000701">
    <property type="entry name" value="SuccDH_FuR_B_TM-su"/>
</dbReference>
<dbReference type="GO" id="GO:0006099">
    <property type="term" value="P:tricarboxylic acid cycle"/>
    <property type="evidence" value="ECO:0007669"/>
    <property type="project" value="InterPro"/>
</dbReference>
<evidence type="ECO:0000256" key="1">
    <source>
        <dbReference type="ARBA" id="ARBA00004050"/>
    </source>
</evidence>
<dbReference type="STRING" id="1189325.SAMN04488119_105148"/>
<dbReference type="InterPro" id="IPR018495">
    <property type="entry name" value="Succ_DH_cyt_bsu_CS"/>
</dbReference>
<keyword evidence="9 12" id="KW-0408">Iron</keyword>
<protein>
    <recommendedName>
        <fullName evidence="4">Succinate dehydrogenase cytochrome b556 subunit</fullName>
    </recommendedName>
</protein>
<dbReference type="Gene3D" id="1.20.1300.10">
    <property type="entry name" value="Fumarate reductase/succinate dehydrogenase, transmembrane subunit"/>
    <property type="match status" value="1"/>
</dbReference>
<comment type="function">
    <text evidence="1">Membrane-anchoring subunit of succinate dehydrogenase (SDH).</text>
</comment>
<feature type="transmembrane region" description="Helical" evidence="13">
    <location>
        <begin position="28"/>
        <end position="48"/>
    </location>
</feature>
<dbReference type="OrthoDB" id="9799441at2"/>
<keyword evidence="5 12" id="KW-0349">Heme</keyword>
<accession>A0A1M7TAG1</accession>
<comment type="subcellular location">
    <subcellularLocation>
        <location evidence="2">Membrane</location>
        <topology evidence="2">Multi-pass membrane protein</topology>
    </subcellularLocation>
</comment>
<dbReference type="CDD" id="cd03499">
    <property type="entry name" value="SQR_TypeC_SdhC"/>
    <property type="match status" value="1"/>
</dbReference>
<feature type="transmembrane region" description="Helical" evidence="13">
    <location>
        <begin position="107"/>
        <end position="127"/>
    </location>
</feature>
<evidence type="ECO:0000256" key="10">
    <source>
        <dbReference type="ARBA" id="ARBA00023136"/>
    </source>
</evidence>
<dbReference type="PROSITE" id="PS01000">
    <property type="entry name" value="SDH_CYT_1"/>
    <property type="match status" value="1"/>
</dbReference>
<dbReference type="NCBIfam" id="TIGR02970">
    <property type="entry name" value="succ_dehyd_cytB"/>
    <property type="match status" value="1"/>
</dbReference>
<dbReference type="RefSeq" id="WP_072747341.1">
    <property type="nucleotide sequence ID" value="NZ_FOHL01000005.1"/>
</dbReference>
<dbReference type="InterPro" id="IPR034804">
    <property type="entry name" value="SQR/QFR_C/D"/>
</dbReference>
<dbReference type="PROSITE" id="PS01001">
    <property type="entry name" value="SDH_CYT_2"/>
    <property type="match status" value="1"/>
</dbReference>
<sequence length="128" mass="14058">MADVNRGNRPLSPHLQIYRPQLNSAMSIFHRITGVGMTLAAALIVWWLFAAASGPEAFAAADAVLTSWIGLLILFGSTWALVYHFGTGLRHLWMDMGYGYDIKLNDLVGQIILVASGVLTLLIWFLAL</sequence>
<comment type="similarity">
    <text evidence="3">Belongs to the cytochrome b560 family.</text>
</comment>
<dbReference type="GO" id="GO:0009055">
    <property type="term" value="F:electron transfer activity"/>
    <property type="evidence" value="ECO:0007669"/>
    <property type="project" value="InterPro"/>
</dbReference>
<keyword evidence="10 13" id="KW-0472">Membrane</keyword>